<evidence type="ECO:0008006" key="3">
    <source>
        <dbReference type="Google" id="ProtNLM"/>
    </source>
</evidence>
<sequence>MLLGMHIQQPRKLQHDLSLLLLLLTGNGRRAQTDNGSWGPTLGDRCATVGIGVKRQTRWPDHEPREQLLPPETMATEAAVMQTG</sequence>
<dbReference type="EMBL" id="JAGTJR010000011">
    <property type="protein sequence ID" value="KAH7052121.1"/>
    <property type="molecule type" value="Genomic_DNA"/>
</dbReference>
<proteinExistence type="predicted"/>
<accession>A0ABQ8GCQ2</accession>
<gene>
    <name evidence="1" type="ORF">B0J12DRAFT_64558</name>
</gene>
<evidence type="ECO:0000313" key="2">
    <source>
        <dbReference type="Proteomes" id="UP000774617"/>
    </source>
</evidence>
<dbReference type="Proteomes" id="UP000774617">
    <property type="component" value="Unassembled WGS sequence"/>
</dbReference>
<name>A0ABQ8GCQ2_9PEZI</name>
<evidence type="ECO:0000313" key="1">
    <source>
        <dbReference type="EMBL" id="KAH7052121.1"/>
    </source>
</evidence>
<comment type="caution">
    <text evidence="1">The sequence shown here is derived from an EMBL/GenBank/DDBJ whole genome shotgun (WGS) entry which is preliminary data.</text>
</comment>
<reference evidence="1 2" key="1">
    <citation type="journal article" date="2021" name="Nat. Commun.">
        <title>Genetic determinants of endophytism in the Arabidopsis root mycobiome.</title>
        <authorList>
            <person name="Mesny F."/>
            <person name="Miyauchi S."/>
            <person name="Thiergart T."/>
            <person name="Pickel B."/>
            <person name="Atanasova L."/>
            <person name="Karlsson M."/>
            <person name="Huettel B."/>
            <person name="Barry K.W."/>
            <person name="Haridas S."/>
            <person name="Chen C."/>
            <person name="Bauer D."/>
            <person name="Andreopoulos W."/>
            <person name="Pangilinan J."/>
            <person name="LaButti K."/>
            <person name="Riley R."/>
            <person name="Lipzen A."/>
            <person name="Clum A."/>
            <person name="Drula E."/>
            <person name="Henrissat B."/>
            <person name="Kohler A."/>
            <person name="Grigoriev I.V."/>
            <person name="Martin F.M."/>
            <person name="Hacquard S."/>
        </authorList>
    </citation>
    <scope>NUCLEOTIDE SEQUENCE [LARGE SCALE GENOMIC DNA]</scope>
    <source>
        <strain evidence="1 2">MPI-SDFR-AT-0080</strain>
    </source>
</reference>
<keyword evidence="2" id="KW-1185">Reference proteome</keyword>
<organism evidence="1 2">
    <name type="scientific">Macrophomina phaseolina</name>
    <dbReference type="NCBI Taxonomy" id="35725"/>
    <lineage>
        <taxon>Eukaryota</taxon>
        <taxon>Fungi</taxon>
        <taxon>Dikarya</taxon>
        <taxon>Ascomycota</taxon>
        <taxon>Pezizomycotina</taxon>
        <taxon>Dothideomycetes</taxon>
        <taxon>Dothideomycetes incertae sedis</taxon>
        <taxon>Botryosphaeriales</taxon>
        <taxon>Botryosphaeriaceae</taxon>
        <taxon>Macrophomina</taxon>
    </lineage>
</organism>
<protein>
    <recommendedName>
        <fullName evidence="3">Secreted protein</fullName>
    </recommendedName>
</protein>